<comment type="similarity">
    <text evidence="2">Belongs to the bacterial solute-binding protein 8 family.</text>
</comment>
<accession>A0A511DE72</accession>
<organism evidence="7 8">
    <name type="scientific">Pseudonocardia sulfidoxydans NBRC 16205</name>
    <dbReference type="NCBI Taxonomy" id="1223511"/>
    <lineage>
        <taxon>Bacteria</taxon>
        <taxon>Bacillati</taxon>
        <taxon>Actinomycetota</taxon>
        <taxon>Actinomycetes</taxon>
        <taxon>Pseudonocardiales</taxon>
        <taxon>Pseudonocardiaceae</taxon>
        <taxon>Pseudonocardia</taxon>
    </lineage>
</organism>
<dbReference type="InterPro" id="IPR051313">
    <property type="entry name" value="Bact_iron-sidero_bind"/>
</dbReference>
<dbReference type="Proteomes" id="UP000321685">
    <property type="component" value="Unassembled WGS sequence"/>
</dbReference>
<proteinExistence type="inferred from homology"/>
<evidence type="ECO:0000313" key="8">
    <source>
        <dbReference type="Proteomes" id="UP000321685"/>
    </source>
</evidence>
<evidence type="ECO:0000313" key="7">
    <source>
        <dbReference type="EMBL" id="GEL23076.1"/>
    </source>
</evidence>
<evidence type="ECO:0000256" key="5">
    <source>
        <dbReference type="SAM" id="SignalP"/>
    </source>
</evidence>
<keyword evidence="8" id="KW-1185">Reference proteome</keyword>
<evidence type="ECO:0000256" key="1">
    <source>
        <dbReference type="ARBA" id="ARBA00004196"/>
    </source>
</evidence>
<feature type="domain" description="Fe/B12 periplasmic-binding" evidence="6">
    <location>
        <begin position="64"/>
        <end position="342"/>
    </location>
</feature>
<comment type="subcellular location">
    <subcellularLocation>
        <location evidence="1">Cell envelope</location>
    </subcellularLocation>
</comment>
<reference evidence="7 8" key="1">
    <citation type="submission" date="2019-07" db="EMBL/GenBank/DDBJ databases">
        <title>Whole genome shotgun sequence of Pseudonocardia sulfidoxydans NBRC 16205.</title>
        <authorList>
            <person name="Hosoyama A."/>
            <person name="Uohara A."/>
            <person name="Ohji S."/>
            <person name="Ichikawa N."/>
        </authorList>
    </citation>
    <scope>NUCLEOTIDE SEQUENCE [LARGE SCALE GENOMIC DNA]</scope>
    <source>
        <strain evidence="7 8">NBRC 16205</strain>
    </source>
</reference>
<dbReference type="Pfam" id="PF01497">
    <property type="entry name" value="Peripla_BP_2"/>
    <property type="match status" value="1"/>
</dbReference>
<dbReference type="EMBL" id="BJVJ01000015">
    <property type="protein sequence ID" value="GEL23076.1"/>
    <property type="molecule type" value="Genomic_DNA"/>
</dbReference>
<evidence type="ECO:0000256" key="4">
    <source>
        <dbReference type="ARBA" id="ARBA00022729"/>
    </source>
</evidence>
<keyword evidence="3" id="KW-0813">Transport</keyword>
<name>A0A511DE72_9PSEU</name>
<feature type="chain" id="PRO_5039454088" description="Fe/B12 periplasmic-binding domain-containing protein" evidence="5">
    <location>
        <begin position="32"/>
        <end position="344"/>
    </location>
</feature>
<sequence>MHPTTRTTRRRVPGRATIALAAAALLGLVAACGTDTAPAGQAGTATRVVQADNGNITVPERPQRIVATGYAVPTLLDAGAPLVGISAFARALPFLDADERRTYDTLPHIAGDTNTDVNMEAIAALDPDLIVLGVPKPALESFDLERLSAIAPVVAIGPEIPSQWRDLSERQAAAAGAEAGFDAARAAYDARAAELRTKYQGVLPALEFGHVGSYGQVSQGTFAREFTNSFGTNIAHDIGVNYYGQVREPGPGAKAVSENVSLEEIVTSLGEADAITYSVNPDGSVPDAVRQVLDSQLWAQLPAVQAGRAFPVRLTEATTYGGARKTLDAIDQALSPLLPPAAGS</sequence>
<dbReference type="PROSITE" id="PS50983">
    <property type="entry name" value="FE_B12_PBP"/>
    <property type="match status" value="1"/>
</dbReference>
<evidence type="ECO:0000259" key="6">
    <source>
        <dbReference type="PROSITE" id="PS50983"/>
    </source>
</evidence>
<evidence type="ECO:0000256" key="2">
    <source>
        <dbReference type="ARBA" id="ARBA00008814"/>
    </source>
</evidence>
<dbReference type="PANTHER" id="PTHR30532:SF25">
    <property type="entry name" value="IRON(III) DICITRATE-BINDING PERIPLASMIC PROTEIN"/>
    <property type="match status" value="1"/>
</dbReference>
<dbReference type="Gene3D" id="3.40.50.1980">
    <property type="entry name" value="Nitrogenase molybdenum iron protein domain"/>
    <property type="match status" value="2"/>
</dbReference>
<dbReference type="RefSeq" id="WP_147105478.1">
    <property type="nucleotide sequence ID" value="NZ_BJVJ01000015.1"/>
</dbReference>
<protein>
    <recommendedName>
        <fullName evidence="6">Fe/B12 periplasmic-binding domain-containing protein</fullName>
    </recommendedName>
</protein>
<dbReference type="SUPFAM" id="SSF53807">
    <property type="entry name" value="Helical backbone' metal receptor"/>
    <property type="match status" value="1"/>
</dbReference>
<dbReference type="AlphaFoldDB" id="A0A511DE72"/>
<dbReference type="OrthoDB" id="9793175at2"/>
<dbReference type="GO" id="GO:0030288">
    <property type="term" value="C:outer membrane-bounded periplasmic space"/>
    <property type="evidence" value="ECO:0007669"/>
    <property type="project" value="TreeGrafter"/>
</dbReference>
<comment type="caution">
    <text evidence="7">The sequence shown here is derived from an EMBL/GenBank/DDBJ whole genome shotgun (WGS) entry which is preliminary data.</text>
</comment>
<evidence type="ECO:0000256" key="3">
    <source>
        <dbReference type="ARBA" id="ARBA00022448"/>
    </source>
</evidence>
<dbReference type="PROSITE" id="PS51257">
    <property type="entry name" value="PROKAR_LIPOPROTEIN"/>
    <property type="match status" value="1"/>
</dbReference>
<dbReference type="PANTHER" id="PTHR30532">
    <property type="entry name" value="IRON III DICITRATE-BINDING PERIPLASMIC PROTEIN"/>
    <property type="match status" value="1"/>
</dbReference>
<keyword evidence="4 5" id="KW-0732">Signal</keyword>
<dbReference type="GO" id="GO:1901678">
    <property type="term" value="P:iron coordination entity transport"/>
    <property type="evidence" value="ECO:0007669"/>
    <property type="project" value="UniProtKB-ARBA"/>
</dbReference>
<gene>
    <name evidence="7" type="ORF">PSU4_20300</name>
</gene>
<feature type="signal peptide" evidence="5">
    <location>
        <begin position="1"/>
        <end position="31"/>
    </location>
</feature>
<dbReference type="InterPro" id="IPR002491">
    <property type="entry name" value="ABC_transptr_periplasmic_BD"/>
</dbReference>